<dbReference type="CDD" id="cd00761">
    <property type="entry name" value="Glyco_tranf_GTA_type"/>
    <property type="match status" value="1"/>
</dbReference>
<dbReference type="SUPFAM" id="SSF53448">
    <property type="entry name" value="Nucleotide-diphospho-sugar transferases"/>
    <property type="match status" value="1"/>
</dbReference>
<evidence type="ECO:0000256" key="1">
    <source>
        <dbReference type="ARBA" id="ARBA00022676"/>
    </source>
</evidence>
<evidence type="ECO:0000313" key="7">
    <source>
        <dbReference type="Proteomes" id="UP000285832"/>
    </source>
</evidence>
<dbReference type="InterPro" id="IPR029044">
    <property type="entry name" value="Nucleotide-diphossugar_trans"/>
</dbReference>
<dbReference type="PANTHER" id="PTHR22916:SF51">
    <property type="entry name" value="GLYCOSYLTRANSFERASE EPSH-RELATED"/>
    <property type="match status" value="1"/>
</dbReference>
<keyword evidence="2 4" id="KW-0808">Transferase</keyword>
<feature type="domain" description="Glycosyltransferase 2-like" evidence="3">
    <location>
        <begin position="6"/>
        <end position="175"/>
    </location>
</feature>
<evidence type="ECO:0000259" key="3">
    <source>
        <dbReference type="Pfam" id="PF00535"/>
    </source>
</evidence>
<organism evidence="4 6">
    <name type="scientific">[Ruminococcus] lactaris</name>
    <dbReference type="NCBI Taxonomy" id="46228"/>
    <lineage>
        <taxon>Bacteria</taxon>
        <taxon>Bacillati</taxon>
        <taxon>Bacillota</taxon>
        <taxon>Clostridia</taxon>
        <taxon>Lachnospirales</taxon>
        <taxon>Lachnospiraceae</taxon>
        <taxon>Mediterraneibacter</taxon>
    </lineage>
</organism>
<dbReference type="AlphaFoldDB" id="A0A3E4LZQ8"/>
<proteinExistence type="predicted"/>
<dbReference type="GeneID" id="77334378"/>
<dbReference type="InterPro" id="IPR001173">
    <property type="entry name" value="Glyco_trans_2-like"/>
</dbReference>
<keyword evidence="1" id="KW-0328">Glycosyltransferase</keyword>
<protein>
    <submittedName>
        <fullName evidence="4">Glycosyltransferase</fullName>
    </submittedName>
</protein>
<evidence type="ECO:0000313" key="6">
    <source>
        <dbReference type="Proteomes" id="UP000260793"/>
    </source>
</evidence>
<gene>
    <name evidence="5" type="ORF">DW116_01320</name>
    <name evidence="4" type="ORF">DXD17_00215</name>
</gene>
<evidence type="ECO:0000256" key="2">
    <source>
        <dbReference type="ARBA" id="ARBA00022679"/>
    </source>
</evidence>
<dbReference type="EMBL" id="QRMI01000002">
    <property type="protein sequence ID" value="RHJ64109.1"/>
    <property type="molecule type" value="Genomic_DNA"/>
</dbReference>
<evidence type="ECO:0000313" key="5">
    <source>
        <dbReference type="EMBL" id="RHJ64109.1"/>
    </source>
</evidence>
<sequence length="315" mass="37402">MQDLISVIVPVYKVEKYLKRCVDSILAQTYPCLEVILVDDGSPDGCPAICDEYAREDRRVRVIHKENGGLSDARNAGIDAAKGKFLGFVDSDDYVHPRFYELLLQALKEEGADIAGCDVKKVCKTEKIEEKEQQPIQRTVYSGREATANLYDAQMYLKSVVAWNKLYKKELFEEIRFPKGKLHEDEFTSYKLLYQSESVVYINRAYYFYFQREDGIMGKEQRKISPAVLEAYEEMERFFSEKGEKDLLQMMMYRYLSMVRRYASDAVKSGDEEEIRLGRYYDKKFRKDYRKYIWKIKKPKRKFRLWMYYHFKICV</sequence>
<reference evidence="6 7" key="1">
    <citation type="submission" date="2018-08" db="EMBL/GenBank/DDBJ databases">
        <title>A genome reference for cultivated species of the human gut microbiota.</title>
        <authorList>
            <person name="Zou Y."/>
            <person name="Xue W."/>
            <person name="Luo G."/>
        </authorList>
    </citation>
    <scope>NUCLEOTIDE SEQUENCE [LARGE SCALE GENOMIC DNA]</scope>
    <source>
        <strain evidence="5 7">AM09-9</strain>
        <strain evidence="4 6">TF11-7</strain>
    </source>
</reference>
<dbReference type="EMBL" id="QSQN01000001">
    <property type="protein sequence ID" value="RGK42960.1"/>
    <property type="molecule type" value="Genomic_DNA"/>
</dbReference>
<dbReference type="RefSeq" id="WP_005610869.1">
    <property type="nucleotide sequence ID" value="NZ_CABKOA010000019.1"/>
</dbReference>
<dbReference type="Gene3D" id="3.90.550.10">
    <property type="entry name" value="Spore Coat Polysaccharide Biosynthesis Protein SpsA, Chain A"/>
    <property type="match status" value="1"/>
</dbReference>
<dbReference type="PANTHER" id="PTHR22916">
    <property type="entry name" value="GLYCOSYLTRANSFERASE"/>
    <property type="match status" value="1"/>
</dbReference>
<comment type="caution">
    <text evidence="4">The sequence shown here is derived from an EMBL/GenBank/DDBJ whole genome shotgun (WGS) entry which is preliminary data.</text>
</comment>
<name>A0A3E4LZQ8_9FIRM</name>
<dbReference type="Proteomes" id="UP000285832">
    <property type="component" value="Unassembled WGS sequence"/>
</dbReference>
<accession>A0A3E4LZQ8</accession>
<dbReference type="Proteomes" id="UP000260793">
    <property type="component" value="Unassembled WGS sequence"/>
</dbReference>
<dbReference type="Pfam" id="PF00535">
    <property type="entry name" value="Glycos_transf_2"/>
    <property type="match status" value="1"/>
</dbReference>
<dbReference type="GO" id="GO:0016757">
    <property type="term" value="F:glycosyltransferase activity"/>
    <property type="evidence" value="ECO:0007669"/>
    <property type="project" value="UniProtKB-KW"/>
</dbReference>
<evidence type="ECO:0000313" key="4">
    <source>
        <dbReference type="EMBL" id="RGK42960.1"/>
    </source>
</evidence>